<evidence type="ECO:0000313" key="2">
    <source>
        <dbReference type="EMBL" id="SNT03797.1"/>
    </source>
</evidence>
<feature type="transmembrane region" description="Helical" evidence="1">
    <location>
        <begin position="135"/>
        <end position="156"/>
    </location>
</feature>
<dbReference type="OrthoDB" id="582306at2"/>
<dbReference type="Proteomes" id="UP000198386">
    <property type="component" value="Unassembled WGS sequence"/>
</dbReference>
<protein>
    <submittedName>
        <fullName evidence="2">Uncharacterized protein</fullName>
    </submittedName>
</protein>
<proteinExistence type="predicted"/>
<dbReference type="RefSeq" id="WP_089406349.1">
    <property type="nucleotide sequence ID" value="NZ_FZOH01000018.1"/>
</dbReference>
<accession>A0A239JD81</accession>
<dbReference type="EMBL" id="FZOH01000018">
    <property type="protein sequence ID" value="SNT03797.1"/>
    <property type="molecule type" value="Genomic_DNA"/>
</dbReference>
<name>A0A239JD81_9ACTN</name>
<keyword evidence="1" id="KW-0472">Membrane</keyword>
<organism evidence="2 3">
    <name type="scientific">Geodermatophilus saharensis</name>
    <dbReference type="NCBI Taxonomy" id="1137994"/>
    <lineage>
        <taxon>Bacteria</taxon>
        <taxon>Bacillati</taxon>
        <taxon>Actinomycetota</taxon>
        <taxon>Actinomycetes</taxon>
        <taxon>Geodermatophilales</taxon>
        <taxon>Geodermatophilaceae</taxon>
        <taxon>Geodermatophilus</taxon>
    </lineage>
</organism>
<keyword evidence="3" id="KW-1185">Reference proteome</keyword>
<reference evidence="3" key="1">
    <citation type="submission" date="2017-06" db="EMBL/GenBank/DDBJ databases">
        <authorList>
            <person name="Varghese N."/>
            <person name="Submissions S."/>
        </authorList>
    </citation>
    <scope>NUCLEOTIDE SEQUENCE [LARGE SCALE GENOMIC DNA]</scope>
    <source>
        <strain evidence="3">DSM 45423</strain>
    </source>
</reference>
<sequence length="157" mass="16214">MTRATAAAPDLATRRADGVRGVLARRWPAALGAVAAANGFALVARLPEPAQAWTSAWCVLLAAVVYLTWGTARGDLGDRRLLTAQTAAVLGFGAVALAAVAVEPAAARYVLAAGWLGHAAWDVAHHRLGRVVPRWYAETCLVADLVVAAALLTVGLG</sequence>
<keyword evidence="1" id="KW-0812">Transmembrane</keyword>
<keyword evidence="1" id="KW-1133">Transmembrane helix</keyword>
<feature type="transmembrane region" description="Helical" evidence="1">
    <location>
        <begin position="27"/>
        <end position="44"/>
    </location>
</feature>
<evidence type="ECO:0000256" key="1">
    <source>
        <dbReference type="SAM" id="Phobius"/>
    </source>
</evidence>
<evidence type="ECO:0000313" key="3">
    <source>
        <dbReference type="Proteomes" id="UP000198386"/>
    </source>
</evidence>
<feature type="transmembrane region" description="Helical" evidence="1">
    <location>
        <begin position="50"/>
        <end position="69"/>
    </location>
</feature>
<dbReference type="AlphaFoldDB" id="A0A239JD81"/>
<gene>
    <name evidence="2" type="ORF">SAMN04488107_4724</name>
</gene>